<evidence type="ECO:0000313" key="1">
    <source>
        <dbReference type="EMBL" id="SJL02431.1"/>
    </source>
</evidence>
<accession>A0A284R144</accession>
<dbReference type="AlphaFoldDB" id="A0A284R144"/>
<keyword evidence="2" id="KW-1185">Reference proteome</keyword>
<dbReference type="EMBL" id="FUEG01000003">
    <property type="protein sequence ID" value="SJL02431.1"/>
    <property type="molecule type" value="Genomic_DNA"/>
</dbReference>
<evidence type="ECO:0000313" key="2">
    <source>
        <dbReference type="Proteomes" id="UP000219338"/>
    </source>
</evidence>
<dbReference type="OrthoDB" id="10292606at2759"/>
<dbReference type="Proteomes" id="UP000219338">
    <property type="component" value="Unassembled WGS sequence"/>
</dbReference>
<protein>
    <recommendedName>
        <fullName evidence="3">RRM domain-containing protein</fullName>
    </recommendedName>
</protein>
<proteinExistence type="predicted"/>
<evidence type="ECO:0008006" key="3">
    <source>
        <dbReference type="Google" id="ProtNLM"/>
    </source>
</evidence>
<organism evidence="1 2">
    <name type="scientific">Armillaria ostoyae</name>
    <name type="common">Armillaria root rot fungus</name>
    <dbReference type="NCBI Taxonomy" id="47428"/>
    <lineage>
        <taxon>Eukaryota</taxon>
        <taxon>Fungi</taxon>
        <taxon>Dikarya</taxon>
        <taxon>Basidiomycota</taxon>
        <taxon>Agaricomycotina</taxon>
        <taxon>Agaricomycetes</taxon>
        <taxon>Agaricomycetidae</taxon>
        <taxon>Agaricales</taxon>
        <taxon>Marasmiineae</taxon>
        <taxon>Physalacriaceae</taxon>
        <taxon>Armillaria</taxon>
    </lineage>
</organism>
<reference evidence="2" key="1">
    <citation type="journal article" date="2017" name="Nat. Ecol. Evol.">
        <title>Genome expansion and lineage-specific genetic innovations in the forest pathogenic fungi Armillaria.</title>
        <authorList>
            <person name="Sipos G."/>
            <person name="Prasanna A.N."/>
            <person name="Walter M.C."/>
            <person name="O'Connor E."/>
            <person name="Balint B."/>
            <person name="Krizsan K."/>
            <person name="Kiss B."/>
            <person name="Hess J."/>
            <person name="Varga T."/>
            <person name="Slot J."/>
            <person name="Riley R."/>
            <person name="Boka B."/>
            <person name="Rigling D."/>
            <person name="Barry K."/>
            <person name="Lee J."/>
            <person name="Mihaltcheva S."/>
            <person name="LaButti K."/>
            <person name="Lipzen A."/>
            <person name="Waldron R."/>
            <person name="Moloney N.M."/>
            <person name="Sperisen C."/>
            <person name="Kredics L."/>
            <person name="Vagvoelgyi C."/>
            <person name="Patrignani A."/>
            <person name="Fitzpatrick D."/>
            <person name="Nagy I."/>
            <person name="Doyle S."/>
            <person name="Anderson J.B."/>
            <person name="Grigoriev I.V."/>
            <person name="Gueldener U."/>
            <person name="Muensterkoetter M."/>
            <person name="Nagy L.G."/>
        </authorList>
    </citation>
    <scope>NUCLEOTIDE SEQUENCE [LARGE SCALE GENOMIC DNA]</scope>
    <source>
        <strain evidence="2">C18/9</strain>
    </source>
</reference>
<sequence>MEVGNNRRPVGPVLLTAYDLGVNQTLYLRIDRTHIGLPFMNMFECFGDIAKTSVRFPEDPNSTDGDLFFEFQNILGALRALVQLSQGSNATFTDLHGVPIFISVYFKVTGFN</sequence>
<gene>
    <name evidence="1" type="ORF">ARMOST_05758</name>
</gene>
<name>A0A284R144_ARMOS</name>